<dbReference type="FunFam" id="3.40.630.30:FF:000286">
    <property type="entry name" value="AGAP004528-PA"/>
    <property type="match status" value="1"/>
</dbReference>
<dbReference type="Gene3D" id="3.40.630.30">
    <property type="match status" value="1"/>
</dbReference>
<dbReference type="EnsemblMetazoa" id="ADIR004446-RA">
    <property type="protein sequence ID" value="ADIR004446-PA"/>
    <property type="gene ID" value="ADIR004446"/>
</dbReference>
<dbReference type="Proteomes" id="UP000075884">
    <property type="component" value="Unassembled WGS sequence"/>
</dbReference>
<dbReference type="SUPFAM" id="SSF55729">
    <property type="entry name" value="Acyl-CoA N-acyltransferases (Nat)"/>
    <property type="match status" value="1"/>
</dbReference>
<dbReference type="Pfam" id="PF00583">
    <property type="entry name" value="Acetyltransf_1"/>
    <property type="match status" value="1"/>
</dbReference>
<dbReference type="AlphaFoldDB" id="A0A182N9X0"/>
<dbReference type="VEuPathDB" id="VectorBase:ADIR004446"/>
<protein>
    <recommendedName>
        <fullName evidence="1">N-acetyltransferase domain-containing protein</fullName>
    </recommendedName>
</protein>
<evidence type="ECO:0000313" key="3">
    <source>
        <dbReference type="Proteomes" id="UP000075884"/>
    </source>
</evidence>
<name>A0A182N9X0_9DIPT</name>
<dbReference type="PANTHER" id="PTHR20905">
    <property type="entry name" value="N-ACETYLTRANSFERASE-RELATED"/>
    <property type="match status" value="1"/>
</dbReference>
<proteinExistence type="predicted"/>
<dbReference type="GO" id="GO:0008080">
    <property type="term" value="F:N-acetyltransferase activity"/>
    <property type="evidence" value="ECO:0007669"/>
    <property type="project" value="TreeGrafter"/>
</dbReference>
<keyword evidence="3" id="KW-1185">Reference proteome</keyword>
<dbReference type="PANTHER" id="PTHR20905:SF32">
    <property type="entry name" value="ARYLALKYLAMINE N-ACETYLTRANSFERASE-LIKE 7, ISOFORM A"/>
    <property type="match status" value="1"/>
</dbReference>
<evidence type="ECO:0000313" key="2">
    <source>
        <dbReference type="EnsemblMetazoa" id="ADIR004446-PA"/>
    </source>
</evidence>
<dbReference type="CDD" id="cd04301">
    <property type="entry name" value="NAT_SF"/>
    <property type="match status" value="1"/>
</dbReference>
<reference evidence="2" key="2">
    <citation type="submission" date="2020-05" db="UniProtKB">
        <authorList>
            <consortium name="EnsemblMetazoa"/>
        </authorList>
    </citation>
    <scope>IDENTIFICATION</scope>
    <source>
        <strain evidence="2">WRAIR2</strain>
    </source>
</reference>
<dbReference type="InterPro" id="IPR016181">
    <property type="entry name" value="Acyl_CoA_acyltransferase"/>
</dbReference>
<evidence type="ECO:0000259" key="1">
    <source>
        <dbReference type="Pfam" id="PF00583"/>
    </source>
</evidence>
<feature type="domain" description="N-acetyltransferase" evidence="1">
    <location>
        <begin position="182"/>
        <end position="217"/>
    </location>
</feature>
<dbReference type="STRING" id="7168.A0A182N9X0"/>
<dbReference type="InterPro" id="IPR000182">
    <property type="entry name" value="GNAT_dom"/>
</dbReference>
<organism evidence="2 3">
    <name type="scientific">Anopheles dirus</name>
    <dbReference type="NCBI Taxonomy" id="7168"/>
    <lineage>
        <taxon>Eukaryota</taxon>
        <taxon>Metazoa</taxon>
        <taxon>Ecdysozoa</taxon>
        <taxon>Arthropoda</taxon>
        <taxon>Hexapoda</taxon>
        <taxon>Insecta</taxon>
        <taxon>Pterygota</taxon>
        <taxon>Neoptera</taxon>
        <taxon>Endopterygota</taxon>
        <taxon>Diptera</taxon>
        <taxon>Nematocera</taxon>
        <taxon>Culicoidea</taxon>
        <taxon>Culicidae</taxon>
        <taxon>Anophelinae</taxon>
        <taxon>Anopheles</taxon>
    </lineage>
</organism>
<sequence>IKQLHSSRSSAKLISRSFAVDACEPGKTLVPFLPCTMVWKRPENVPYPSVWHTFQAKDTDSDQLVTYRVQDLPEERFEEAITHMMEHFVHDEPTCRAKNISSEQQSIEEITDLWREFVKLRLVLVCFKEGCDEIAGMNMLYVSDKADKEEYQCKGKIWRCIYDLVDYAVKQSNVYERYGVDRYLGAMGLSVAPKYRGRGIATEILRARIPLCKGVGLPLTSTCFTAIGSQMAAAKAGFEETYVVSYDELTEVDERFVFPNITTKYVKCMTKRA</sequence>
<reference evidence="3" key="1">
    <citation type="submission" date="2013-03" db="EMBL/GenBank/DDBJ databases">
        <title>The Genome Sequence of Anopheles dirus WRAIR2.</title>
        <authorList>
            <consortium name="The Broad Institute Genomics Platform"/>
            <person name="Neafsey D.E."/>
            <person name="Walton C."/>
            <person name="Walker B."/>
            <person name="Young S.K."/>
            <person name="Zeng Q."/>
            <person name="Gargeya S."/>
            <person name="Fitzgerald M."/>
            <person name="Haas B."/>
            <person name="Abouelleil A."/>
            <person name="Allen A.W."/>
            <person name="Alvarado L."/>
            <person name="Arachchi H.M."/>
            <person name="Berlin A.M."/>
            <person name="Chapman S.B."/>
            <person name="Gainer-Dewar J."/>
            <person name="Goldberg J."/>
            <person name="Griggs A."/>
            <person name="Gujja S."/>
            <person name="Hansen M."/>
            <person name="Howarth C."/>
            <person name="Imamovic A."/>
            <person name="Ireland A."/>
            <person name="Larimer J."/>
            <person name="McCowan C."/>
            <person name="Murphy C."/>
            <person name="Pearson M."/>
            <person name="Poon T.W."/>
            <person name="Priest M."/>
            <person name="Roberts A."/>
            <person name="Saif S."/>
            <person name="Shea T."/>
            <person name="Sisk P."/>
            <person name="Sykes S."/>
            <person name="Wortman J."/>
            <person name="Nusbaum C."/>
            <person name="Birren B."/>
        </authorList>
    </citation>
    <scope>NUCLEOTIDE SEQUENCE [LARGE SCALE GENOMIC DNA]</scope>
    <source>
        <strain evidence="3">WRAIR2</strain>
    </source>
</reference>
<accession>A0A182N9X0</accession>